<keyword evidence="2" id="KW-1185">Reference proteome</keyword>
<accession>A0ACA9Y2N8</accession>
<dbReference type="Proteomes" id="UP001152531">
    <property type="component" value="Unassembled WGS sequence"/>
</dbReference>
<reference evidence="1" key="1">
    <citation type="submission" date="2022-06" db="EMBL/GenBank/DDBJ databases">
        <authorList>
            <person name="Legras J.-L."/>
            <person name="Devillers H."/>
            <person name="Grondin C."/>
        </authorList>
    </citation>
    <scope>NUCLEOTIDE SEQUENCE</scope>
    <source>
        <strain evidence="1">CLIB 1444</strain>
    </source>
</reference>
<sequence>MKSRLELTMRIRQLVISLLISVVFALDNWPTLTFDAQVALRTQRDISWGIPIDQVGGFGVDLSSMLFDKEGYSYSSTTYFDALMTVGVSSLVIDLYWNNFTSKWQLCPAPYPLNQTNMADVQTINWNDQTYKCQPSFTTDSIMQQISQYLGSTNTNMNVNYLKLFFRLNKFKFPTLSRNSTLNWDETYGSKTSPYKDYGNDTLSDTLSGISSFIYTPEDLSSFQSAVKSSQSTDFYNKSSNPYPRFDTFIFTNLKRITPIVMYDEVTGDGSYNFTDADVSTLFIDGKSVNITYEELGSSVAVEQCLSNVFNLSSVTGDELFRTLALDSPFRMVSDNEKIHFNDASYRSLIRCGFTPILNSSSYEANSSSITKLEEIMDHFIPLSFWSWGSDLINSPNSDDSDVGDNTISSVISQQIATITEAQSTTSEVDKEVNAVSSDESNRAQEAEKCVCVKDFGWSIENCYNSYPFACQNHDNPNDWVIVTDLKQYFNAYKSCPDGYSFSVPHSNIEMLALMSEASKHTNPFPIWIDVNDITVTNCFVSGGPYAECPYQNTISTKGLTGMIAPSFVTIVVVLGLLFLEKVFRTNPIQTNKKRYWKRTINDHNKKFDYEGVPS</sequence>
<proteinExistence type="predicted"/>
<evidence type="ECO:0000313" key="1">
    <source>
        <dbReference type="EMBL" id="CAH6719212.1"/>
    </source>
</evidence>
<name>A0ACA9Y2N8_9ASCO</name>
<comment type="caution">
    <text evidence="1">The sequence shown here is derived from an EMBL/GenBank/DDBJ whole genome shotgun (WGS) entry which is preliminary data.</text>
</comment>
<protein>
    <submittedName>
        <fullName evidence="1">Maintenance of telomere capping protein 6</fullName>
    </submittedName>
</protein>
<organism evidence="1 2">
    <name type="scientific">[Candida] jaroonii</name>
    <dbReference type="NCBI Taxonomy" id="467808"/>
    <lineage>
        <taxon>Eukaryota</taxon>
        <taxon>Fungi</taxon>
        <taxon>Dikarya</taxon>
        <taxon>Ascomycota</taxon>
        <taxon>Saccharomycotina</taxon>
        <taxon>Pichiomycetes</taxon>
        <taxon>Debaryomycetaceae</taxon>
        <taxon>Yamadazyma</taxon>
    </lineage>
</organism>
<gene>
    <name evidence="1" type="ORF">CLIB1444_02S03422</name>
</gene>
<dbReference type="EMBL" id="CALSDN010000002">
    <property type="protein sequence ID" value="CAH6719212.1"/>
    <property type="molecule type" value="Genomic_DNA"/>
</dbReference>
<evidence type="ECO:0000313" key="2">
    <source>
        <dbReference type="Proteomes" id="UP001152531"/>
    </source>
</evidence>